<keyword evidence="9" id="KW-0966">Cell projection</keyword>
<keyword evidence="13" id="KW-1185">Reference proteome</keyword>
<dbReference type="SUPFAM" id="SSF52058">
    <property type="entry name" value="L domain-like"/>
    <property type="match status" value="1"/>
</dbReference>
<dbReference type="PANTHER" id="PTHR45973:SF12">
    <property type="entry name" value="DYNEIN REGULATORY COMPLEX SUBUNIT 3"/>
    <property type="match status" value="1"/>
</dbReference>
<dbReference type="SMART" id="SM00365">
    <property type="entry name" value="LRR_SD22"/>
    <property type="match status" value="4"/>
</dbReference>
<comment type="similarity">
    <text evidence="10">Belongs to the DRC3 family.</text>
</comment>
<keyword evidence="2" id="KW-0963">Cytoplasm</keyword>
<organism evidence="13 14">
    <name type="scientific">Branchiostoma belcheri</name>
    <name type="common">Amphioxus</name>
    <dbReference type="NCBI Taxonomy" id="7741"/>
    <lineage>
        <taxon>Eukaryota</taxon>
        <taxon>Metazoa</taxon>
        <taxon>Chordata</taxon>
        <taxon>Cephalochordata</taxon>
        <taxon>Leptocardii</taxon>
        <taxon>Amphioxiformes</taxon>
        <taxon>Branchiostomatidae</taxon>
        <taxon>Branchiostoma</taxon>
    </lineage>
</organism>
<evidence type="ECO:0000256" key="11">
    <source>
        <dbReference type="ARBA" id="ARBA00040950"/>
    </source>
</evidence>
<dbReference type="GO" id="GO:0005929">
    <property type="term" value="C:cilium"/>
    <property type="evidence" value="ECO:0007669"/>
    <property type="project" value="TreeGrafter"/>
</dbReference>
<evidence type="ECO:0000256" key="8">
    <source>
        <dbReference type="ARBA" id="ARBA00023212"/>
    </source>
</evidence>
<evidence type="ECO:0000256" key="10">
    <source>
        <dbReference type="ARBA" id="ARBA00038378"/>
    </source>
</evidence>
<keyword evidence="5" id="KW-0282">Flagellum</keyword>
<sequence length="522" mass="60538">MSRLYDTVEPAVIDEEMLQKAVEEQGPKDEAGRIAKQEGIDFADVLSLRLDFKNILKIDNLWRFTSLTKLQMDNNIIEKIEGMDALVNLVWLDLSFNNIEVIEGLDKLTKIRDLTLYNNKISSIENMDALVDLHVLSVGNNELDQLENLIYLRRFKQLKTLNLSGNPFCDDPNFKHYVIAYLPTLQFLDYRLIDENTRAAANEQYTYPIQQLEHNEEQARKRIEDQEAKEAEFSLHKGAYVENLNGSALFDSMFADDTEGPKLALLPGVDELLTAYKEKYTAICQQIFEYGLKEHQRRGDEVSGFQTAVDEAKEDNRNMGMRKINDFNDYRRKLFTELAQSSDQAHIDTSLEQHNKEIDKLWDSLMALEMQLVDQLEDTIKEFERNMADMVSTFVENVQALISQCRDLENTHNEKLLEVAIVTLEKMVKNELDDELPDDVRMLFVDKDTITNAVGASHDLHLLKIDNKEDDIITRANNWLAALMERVHNEEEVKRNRHRVSEINNFIDHLREEVETFEIQAA</sequence>
<evidence type="ECO:0000256" key="6">
    <source>
        <dbReference type="ARBA" id="ARBA00023054"/>
    </source>
</evidence>
<evidence type="ECO:0000256" key="2">
    <source>
        <dbReference type="ARBA" id="ARBA00022490"/>
    </source>
</evidence>
<evidence type="ECO:0000256" key="12">
    <source>
        <dbReference type="SAM" id="Coils"/>
    </source>
</evidence>
<protein>
    <recommendedName>
        <fullName evidence="11">Dynein regulatory complex subunit 3</fullName>
    </recommendedName>
</protein>
<dbReference type="Proteomes" id="UP000515135">
    <property type="component" value="Unplaced"/>
</dbReference>
<dbReference type="GeneID" id="109472596"/>
<evidence type="ECO:0000256" key="9">
    <source>
        <dbReference type="ARBA" id="ARBA00023273"/>
    </source>
</evidence>
<dbReference type="InterPro" id="IPR032675">
    <property type="entry name" value="LRR_dom_sf"/>
</dbReference>
<reference evidence="14" key="1">
    <citation type="submission" date="2025-08" db="UniProtKB">
        <authorList>
            <consortium name="RefSeq"/>
        </authorList>
    </citation>
    <scope>IDENTIFICATION</scope>
    <source>
        <tissue evidence="14">Gonad</tissue>
    </source>
</reference>
<accession>A0A6P4ZE65</accession>
<dbReference type="InterPro" id="IPR050576">
    <property type="entry name" value="Cilia_flagella_integrity"/>
</dbReference>
<keyword evidence="3" id="KW-0433">Leucine-rich repeat</keyword>
<keyword evidence="8" id="KW-0206">Cytoskeleton</keyword>
<keyword evidence="7" id="KW-0969">Cilium</keyword>
<dbReference type="OrthoDB" id="27917at2759"/>
<dbReference type="Pfam" id="PF14580">
    <property type="entry name" value="LRR_9"/>
    <property type="match status" value="1"/>
</dbReference>
<evidence type="ECO:0000256" key="5">
    <source>
        <dbReference type="ARBA" id="ARBA00022846"/>
    </source>
</evidence>
<evidence type="ECO:0000256" key="1">
    <source>
        <dbReference type="ARBA" id="ARBA00004611"/>
    </source>
</evidence>
<evidence type="ECO:0000256" key="3">
    <source>
        <dbReference type="ARBA" id="ARBA00022614"/>
    </source>
</evidence>
<dbReference type="PROSITE" id="PS51450">
    <property type="entry name" value="LRR"/>
    <property type="match status" value="4"/>
</dbReference>
<dbReference type="Gene3D" id="3.80.10.10">
    <property type="entry name" value="Ribonuclease Inhibitor"/>
    <property type="match status" value="1"/>
</dbReference>
<dbReference type="KEGG" id="bbel:109472596"/>
<feature type="coiled-coil region" evidence="12">
    <location>
        <begin position="366"/>
        <end position="393"/>
    </location>
</feature>
<dbReference type="PANTHER" id="PTHR45973">
    <property type="entry name" value="PROTEIN PHOSPHATASE 1 REGULATORY SUBUNIT SDS22-RELATED"/>
    <property type="match status" value="1"/>
</dbReference>
<dbReference type="AlphaFoldDB" id="A0A6P4ZE65"/>
<name>A0A6P4ZE65_BRABE</name>
<evidence type="ECO:0000256" key="7">
    <source>
        <dbReference type="ARBA" id="ARBA00023069"/>
    </source>
</evidence>
<dbReference type="InterPro" id="IPR001611">
    <property type="entry name" value="Leu-rich_rpt"/>
</dbReference>
<dbReference type="RefSeq" id="XP_019627951.1">
    <property type="nucleotide sequence ID" value="XM_019772392.1"/>
</dbReference>
<evidence type="ECO:0000313" key="13">
    <source>
        <dbReference type="Proteomes" id="UP000515135"/>
    </source>
</evidence>
<evidence type="ECO:0000256" key="4">
    <source>
        <dbReference type="ARBA" id="ARBA00022737"/>
    </source>
</evidence>
<keyword evidence="6 12" id="KW-0175">Coiled coil</keyword>
<keyword evidence="4" id="KW-0677">Repeat</keyword>
<comment type="subcellular location">
    <subcellularLocation>
        <location evidence="1">Cytoplasm</location>
        <location evidence="1">Cytoskeleton</location>
        <location evidence="1">Flagellum axoneme</location>
    </subcellularLocation>
</comment>
<proteinExistence type="inferred from homology"/>
<gene>
    <name evidence="14" type="primary">LOC109472596</name>
</gene>
<evidence type="ECO:0000313" key="14">
    <source>
        <dbReference type="RefSeq" id="XP_019627951.1"/>
    </source>
</evidence>